<dbReference type="InterPro" id="IPR052599">
    <property type="entry name" value="SLC43A_AATransporter"/>
</dbReference>
<feature type="transmembrane region" description="Helical" evidence="8">
    <location>
        <begin position="194"/>
        <end position="214"/>
    </location>
</feature>
<proteinExistence type="inferred from homology"/>
<feature type="region of interest" description="Disordered" evidence="7">
    <location>
        <begin position="410"/>
        <end position="449"/>
    </location>
</feature>
<keyword evidence="6 8" id="KW-0472">Membrane</keyword>
<feature type="transmembrane region" description="Helical" evidence="8">
    <location>
        <begin position="508"/>
        <end position="531"/>
    </location>
</feature>
<feature type="transmembrane region" description="Helical" evidence="8">
    <location>
        <begin position="279"/>
        <end position="301"/>
    </location>
</feature>
<organism evidence="9 10">
    <name type="scientific">Penicillium brasilianum</name>
    <dbReference type="NCBI Taxonomy" id="104259"/>
    <lineage>
        <taxon>Eukaryota</taxon>
        <taxon>Fungi</taxon>
        <taxon>Dikarya</taxon>
        <taxon>Ascomycota</taxon>
        <taxon>Pezizomycotina</taxon>
        <taxon>Eurotiomycetes</taxon>
        <taxon>Eurotiomycetidae</taxon>
        <taxon>Eurotiales</taxon>
        <taxon>Aspergillaceae</taxon>
        <taxon>Penicillium</taxon>
    </lineage>
</organism>
<feature type="region of interest" description="Disordered" evidence="7">
    <location>
        <begin position="68"/>
        <end position="116"/>
    </location>
</feature>
<dbReference type="PANTHER" id="PTHR20772:SF2">
    <property type="entry name" value="PROTEIN FMP42"/>
    <property type="match status" value="1"/>
</dbReference>
<feature type="compositionally biased region" description="Low complexity" evidence="7">
    <location>
        <begin position="80"/>
        <end position="93"/>
    </location>
</feature>
<keyword evidence="10" id="KW-1185">Reference proteome</keyword>
<feature type="transmembrane region" description="Helical" evidence="8">
    <location>
        <begin position="139"/>
        <end position="159"/>
    </location>
</feature>
<dbReference type="GO" id="GO:0000329">
    <property type="term" value="C:fungal-type vacuole membrane"/>
    <property type="evidence" value="ECO:0007669"/>
    <property type="project" value="TreeGrafter"/>
</dbReference>
<feature type="region of interest" description="Disordered" evidence="7">
    <location>
        <begin position="19"/>
        <end position="48"/>
    </location>
</feature>
<evidence type="ECO:0008006" key="11">
    <source>
        <dbReference type="Google" id="ProtNLM"/>
    </source>
</evidence>
<evidence type="ECO:0000256" key="4">
    <source>
        <dbReference type="ARBA" id="ARBA00022692"/>
    </source>
</evidence>
<feature type="transmembrane region" description="Helical" evidence="8">
    <location>
        <begin position="469"/>
        <end position="488"/>
    </location>
</feature>
<feature type="transmembrane region" description="Helical" evidence="8">
    <location>
        <begin position="221"/>
        <end position="241"/>
    </location>
</feature>
<evidence type="ECO:0000313" key="9">
    <source>
        <dbReference type="EMBL" id="CEJ55053.1"/>
    </source>
</evidence>
<feature type="transmembrane region" description="Helical" evidence="8">
    <location>
        <begin position="562"/>
        <end position="581"/>
    </location>
</feature>
<dbReference type="InterPro" id="IPR036259">
    <property type="entry name" value="MFS_trans_sf"/>
</dbReference>
<feature type="region of interest" description="Disordered" evidence="7">
    <location>
        <begin position="665"/>
        <end position="718"/>
    </location>
</feature>
<evidence type="ECO:0000313" key="10">
    <source>
        <dbReference type="Proteomes" id="UP000042958"/>
    </source>
</evidence>
<dbReference type="AlphaFoldDB" id="A0A0F7TJ59"/>
<comment type="similarity">
    <text evidence="2">Belongs to the SLC43A transporter (TC 2.A.1.44) family.</text>
</comment>
<name>A0A0F7TJ59_PENBI</name>
<dbReference type="STRING" id="104259.A0A0F7TJ59"/>
<feature type="compositionally biased region" description="Polar residues" evidence="7">
    <location>
        <begin position="681"/>
        <end position="690"/>
    </location>
</feature>
<comment type="subcellular location">
    <subcellularLocation>
        <location evidence="1">Membrane</location>
        <topology evidence="1">Multi-pass membrane protein</topology>
    </subcellularLocation>
</comment>
<dbReference type="Pfam" id="PF07690">
    <property type="entry name" value="MFS_1"/>
    <property type="match status" value="1"/>
</dbReference>
<dbReference type="SUPFAM" id="SSF103473">
    <property type="entry name" value="MFS general substrate transporter"/>
    <property type="match status" value="1"/>
</dbReference>
<sequence>MSLPRISFLEGWERTPAAAFLRGRTDDPQSDTESDAYQDLPDDASIASSFPSTYSRLNFNPYAGPGWSESAVDDRDDRPSLLGSLGLSPTTTRETTRAEPERGLSSPTPPVAVLHKEPPRLSNTLGAFEVSPARRIVQVCLAVIYCFLAAGVVFGFAALKPVLIKEHVYGNLCTREELDNDVAVCSGQEIKLNLMFTIAAVVTNIVALPVGTILDAYGPRVSGITGSVCLASGATMFALAERLPFDGYIPGYLLLSLGGPFVFISSFQLSNTFPKRSGLILSMMTGAFDASSALFLIFRLLNEATDGLVSTRTFFLAYLIVPVFIIAVQLTVMPSTSYKTAGELVQQAGAQVVDEMHDRIDDRIHDRNEGERQRVIRREHRQSIVHRIHDLLDDGTASIVSAAGINDSVFNSPLRPSSPLQETNYPNQPPTPKQKPIQPLPPNQPNTHSSGVWGVLHGQSALHQLQTPWFILIALFTILMMLRINYFVATLRSQYTFLLHSRDQAAQINGLFDIALPIGGLLSIPFIGTFLDKFQTRTVLAILVCTATLIGVLGCIPDSLPAAYGNIALFVLYRPFYYTAVSDYAAKVFGFQTFGKVYGLVICLAGLGNFAQAGLDTLTLKRFNGDPIPVNAVLTGLVGVVGLALVGFVSWKTVSIRAEGIKSGGGGGGGGGGGREDTAEASRSQNNVGVTTRDWERQPLLSGAAGESGTQGQRGYGS</sequence>
<dbReference type="Proteomes" id="UP000042958">
    <property type="component" value="Unassembled WGS sequence"/>
</dbReference>
<feature type="transmembrane region" description="Helical" evidence="8">
    <location>
        <begin position="313"/>
        <end position="332"/>
    </location>
</feature>
<evidence type="ECO:0000256" key="3">
    <source>
        <dbReference type="ARBA" id="ARBA00022448"/>
    </source>
</evidence>
<feature type="compositionally biased region" description="Acidic residues" evidence="7">
    <location>
        <begin position="28"/>
        <end position="42"/>
    </location>
</feature>
<accession>A0A0F7TJ59</accession>
<feature type="compositionally biased region" description="Polar residues" evidence="7">
    <location>
        <begin position="410"/>
        <end position="423"/>
    </location>
</feature>
<evidence type="ECO:0000256" key="1">
    <source>
        <dbReference type="ARBA" id="ARBA00004141"/>
    </source>
</evidence>
<keyword evidence="4 8" id="KW-0812">Transmembrane</keyword>
<evidence type="ECO:0000256" key="2">
    <source>
        <dbReference type="ARBA" id="ARBA00006595"/>
    </source>
</evidence>
<dbReference type="EMBL" id="CDHK01000001">
    <property type="protein sequence ID" value="CEJ55053.1"/>
    <property type="molecule type" value="Genomic_DNA"/>
</dbReference>
<feature type="transmembrane region" description="Helical" evidence="8">
    <location>
        <begin position="247"/>
        <end position="267"/>
    </location>
</feature>
<feature type="transmembrane region" description="Helical" evidence="8">
    <location>
        <begin position="593"/>
        <end position="612"/>
    </location>
</feature>
<feature type="transmembrane region" description="Helical" evidence="8">
    <location>
        <begin position="632"/>
        <end position="651"/>
    </location>
</feature>
<dbReference type="Gene3D" id="1.20.1250.20">
    <property type="entry name" value="MFS general substrate transporter like domains"/>
    <property type="match status" value="1"/>
</dbReference>
<keyword evidence="5 8" id="KW-1133">Transmembrane helix</keyword>
<evidence type="ECO:0000256" key="7">
    <source>
        <dbReference type="SAM" id="MobiDB-lite"/>
    </source>
</evidence>
<keyword evidence="3" id="KW-0813">Transport</keyword>
<evidence type="ECO:0000256" key="8">
    <source>
        <dbReference type="SAM" id="Phobius"/>
    </source>
</evidence>
<dbReference type="GO" id="GO:0022857">
    <property type="term" value="F:transmembrane transporter activity"/>
    <property type="evidence" value="ECO:0007669"/>
    <property type="project" value="InterPro"/>
</dbReference>
<feature type="compositionally biased region" description="Pro residues" evidence="7">
    <location>
        <begin position="427"/>
        <end position="444"/>
    </location>
</feature>
<reference evidence="10" key="1">
    <citation type="journal article" date="2015" name="Genome Announc.">
        <title>Draft genome sequence of the fungus Penicillium brasilianum MG11.</title>
        <authorList>
            <person name="Horn F."/>
            <person name="Linde J."/>
            <person name="Mattern D.J."/>
            <person name="Walther G."/>
            <person name="Guthke R."/>
            <person name="Brakhage A.A."/>
            <person name="Valiante V."/>
        </authorList>
    </citation>
    <scope>NUCLEOTIDE SEQUENCE [LARGE SCALE GENOMIC DNA]</scope>
    <source>
        <strain evidence="10">MG11</strain>
    </source>
</reference>
<dbReference type="PANTHER" id="PTHR20772">
    <property type="entry name" value="PROTEIN FMP42"/>
    <property type="match status" value="1"/>
</dbReference>
<dbReference type="InterPro" id="IPR011701">
    <property type="entry name" value="MFS"/>
</dbReference>
<dbReference type="OrthoDB" id="330047at2759"/>
<gene>
    <name evidence="9" type="ORF">PMG11_01331</name>
</gene>
<evidence type="ECO:0000256" key="5">
    <source>
        <dbReference type="ARBA" id="ARBA00022989"/>
    </source>
</evidence>
<protein>
    <recommendedName>
        <fullName evidence="11">MFS transporter Fmp42</fullName>
    </recommendedName>
</protein>
<evidence type="ECO:0000256" key="6">
    <source>
        <dbReference type="ARBA" id="ARBA00023136"/>
    </source>
</evidence>